<evidence type="ECO:0000313" key="1">
    <source>
        <dbReference type="EnsemblPlants" id="AVESA.00010b.r2.4AG0607190.1.CDS"/>
    </source>
</evidence>
<organism evidence="1 2">
    <name type="scientific">Avena sativa</name>
    <name type="common">Oat</name>
    <dbReference type="NCBI Taxonomy" id="4498"/>
    <lineage>
        <taxon>Eukaryota</taxon>
        <taxon>Viridiplantae</taxon>
        <taxon>Streptophyta</taxon>
        <taxon>Embryophyta</taxon>
        <taxon>Tracheophyta</taxon>
        <taxon>Spermatophyta</taxon>
        <taxon>Magnoliopsida</taxon>
        <taxon>Liliopsida</taxon>
        <taxon>Poales</taxon>
        <taxon>Poaceae</taxon>
        <taxon>BOP clade</taxon>
        <taxon>Pooideae</taxon>
        <taxon>Poodae</taxon>
        <taxon>Poeae</taxon>
        <taxon>Poeae Chloroplast Group 1 (Aveneae type)</taxon>
        <taxon>Aveninae</taxon>
        <taxon>Avena</taxon>
    </lineage>
</organism>
<dbReference type="Proteomes" id="UP001732700">
    <property type="component" value="Chromosome 4A"/>
</dbReference>
<proteinExistence type="predicted"/>
<reference evidence="1" key="1">
    <citation type="submission" date="2021-05" db="EMBL/GenBank/DDBJ databases">
        <authorList>
            <person name="Scholz U."/>
            <person name="Mascher M."/>
            <person name="Fiebig A."/>
        </authorList>
    </citation>
    <scope>NUCLEOTIDE SEQUENCE [LARGE SCALE GENOMIC DNA]</scope>
</reference>
<reference evidence="1" key="2">
    <citation type="submission" date="2025-09" db="UniProtKB">
        <authorList>
            <consortium name="EnsemblPlants"/>
        </authorList>
    </citation>
    <scope>IDENTIFICATION</scope>
</reference>
<dbReference type="EnsemblPlants" id="AVESA.00010b.r2.4AG0607190.1">
    <property type="protein sequence ID" value="AVESA.00010b.r2.4AG0607190.1.CDS"/>
    <property type="gene ID" value="AVESA.00010b.r2.4AG0607190"/>
</dbReference>
<evidence type="ECO:0000313" key="2">
    <source>
        <dbReference type="Proteomes" id="UP001732700"/>
    </source>
</evidence>
<protein>
    <submittedName>
        <fullName evidence="1">Uncharacterized protein</fullName>
    </submittedName>
</protein>
<keyword evidence="2" id="KW-1185">Reference proteome</keyword>
<sequence length="180" mass="19038">MANPEASKPPGQDEAVHKDGAGSAPPPPFLEVTCRSSGVVRRFAAGTTARYALHAVNRKLAPGAPAALHVEAAKDGEEPVCFGPTAPLADYGRGWRLQTVTEQDAPGSHHAPPPDHTKKGDGEAKGDVREREALMNKGTSAYLAKIGLAFVFMFLIGGLFTYLLETIPDMIQHASTPESL</sequence>
<accession>A0ACD5WAB5</accession>
<name>A0ACD5WAB5_AVESA</name>